<sequence length="111" mass="12244">MTYDITTSVRAVEEELNSYSNASLRLTRSDCDSVKKFVIAFRKSCDTMTVPGERLAIIVNEASGEFGEEQWFRVAAASGSGESDDDLWEVDGRLETVDNLEDAVSAAVRKL</sequence>
<protein>
    <submittedName>
        <fullName evidence="1">Uncharacterized protein</fullName>
    </submittedName>
</protein>
<accession>A0A5D5AN73</accession>
<dbReference type="Proteomes" id="UP000324104">
    <property type="component" value="Unassembled WGS sequence"/>
</dbReference>
<proteinExistence type="predicted"/>
<gene>
    <name evidence="1" type="ORF">FYC77_16670</name>
</gene>
<name>A0A5D5AN73_9EURY</name>
<dbReference type="EMBL" id="VTAW01000028">
    <property type="protein sequence ID" value="TYT60860.1"/>
    <property type="molecule type" value="Genomic_DNA"/>
</dbReference>
<comment type="caution">
    <text evidence="1">The sequence shown here is derived from an EMBL/GenBank/DDBJ whole genome shotgun (WGS) entry which is preliminary data.</text>
</comment>
<dbReference type="AlphaFoldDB" id="A0A5D5AN73"/>
<keyword evidence="2" id="KW-1185">Reference proteome</keyword>
<organism evidence="1 2">
    <name type="scientific">Natrialba swarupiae</name>
    <dbReference type="NCBI Taxonomy" id="2448032"/>
    <lineage>
        <taxon>Archaea</taxon>
        <taxon>Methanobacteriati</taxon>
        <taxon>Methanobacteriota</taxon>
        <taxon>Stenosarchaea group</taxon>
        <taxon>Halobacteria</taxon>
        <taxon>Halobacteriales</taxon>
        <taxon>Natrialbaceae</taxon>
        <taxon>Natrialba</taxon>
    </lineage>
</organism>
<evidence type="ECO:0000313" key="1">
    <source>
        <dbReference type="EMBL" id="TYT60860.1"/>
    </source>
</evidence>
<reference evidence="1 2" key="1">
    <citation type="submission" date="2019-08" db="EMBL/GenBank/DDBJ databases">
        <title>Archaea genome.</title>
        <authorList>
            <person name="Kajale S."/>
            <person name="Shouche Y."/>
            <person name="Deshpande N."/>
            <person name="Sharma A."/>
        </authorList>
    </citation>
    <scope>NUCLEOTIDE SEQUENCE [LARGE SCALE GENOMIC DNA]</scope>
    <source>
        <strain evidence="1 2">ESP3B_9</strain>
    </source>
</reference>
<dbReference type="RefSeq" id="WP_149082627.1">
    <property type="nucleotide sequence ID" value="NZ_VTAW01000028.1"/>
</dbReference>
<evidence type="ECO:0000313" key="2">
    <source>
        <dbReference type="Proteomes" id="UP000324104"/>
    </source>
</evidence>